<dbReference type="GO" id="GO:0006281">
    <property type="term" value="P:DNA repair"/>
    <property type="evidence" value="ECO:0007669"/>
    <property type="project" value="TreeGrafter"/>
</dbReference>
<dbReference type="PANTHER" id="PTHR43434">
    <property type="entry name" value="PHOSPHOGLYCOLATE PHOSPHATASE"/>
    <property type="match status" value="1"/>
</dbReference>
<dbReference type="InterPro" id="IPR023214">
    <property type="entry name" value="HAD_sf"/>
</dbReference>
<dbReference type="GO" id="GO:0008967">
    <property type="term" value="F:phosphoglycolate phosphatase activity"/>
    <property type="evidence" value="ECO:0007669"/>
    <property type="project" value="UniProtKB-EC"/>
</dbReference>
<dbReference type="OrthoDB" id="9792518at2"/>
<proteinExistence type="inferred from homology"/>
<keyword evidence="6" id="KW-1185">Reference proteome</keyword>
<dbReference type="Proteomes" id="UP000192393">
    <property type="component" value="Unassembled WGS sequence"/>
</dbReference>
<evidence type="ECO:0000313" key="5">
    <source>
        <dbReference type="EMBL" id="SMC41916.1"/>
    </source>
</evidence>
<dbReference type="InterPro" id="IPR036412">
    <property type="entry name" value="HAD-like_sf"/>
</dbReference>
<evidence type="ECO:0000256" key="3">
    <source>
        <dbReference type="ARBA" id="ARBA00006171"/>
    </source>
</evidence>
<dbReference type="InterPro" id="IPR050155">
    <property type="entry name" value="HAD-like_hydrolase_sf"/>
</dbReference>
<dbReference type="Pfam" id="PF13419">
    <property type="entry name" value="HAD_2"/>
    <property type="match status" value="1"/>
</dbReference>
<comment type="pathway">
    <text evidence="2">Organic acid metabolism; glycolate biosynthesis; glycolate from 2-phosphoglycolate: step 1/1.</text>
</comment>
<evidence type="ECO:0000256" key="2">
    <source>
        <dbReference type="ARBA" id="ARBA00004818"/>
    </source>
</evidence>
<dbReference type="Gene3D" id="3.40.50.1000">
    <property type="entry name" value="HAD superfamily/HAD-like"/>
    <property type="match status" value="1"/>
</dbReference>
<gene>
    <name evidence="5" type="ORF">SAMN06296427_10279</name>
</gene>
<dbReference type="EC" id="3.1.3.18" evidence="4"/>
<sequence length="218" mass="24976">MMKNIIFDLDGTLWDSRSTLIEAWNSVLDKHQLIEKPLVEDDLTKFMGLLLPDILPILFPNGTPEQFDLILKEIIEHECKTLSTKGGIIYEKVEHTLNVLSKNHDLYIVSNCQDGYIEAFLEFSKFSHFFKDYESAGRTGKNKQENIRLVLERNELNPEQTIYVGDTQTDYSSSTANDLNFVFCNYGFGELDENSKVFAEINSFDELAKLSVTSQNLV</sequence>
<dbReference type="RefSeq" id="WP_084016136.1">
    <property type="nucleotide sequence ID" value="NZ_FWXS01000002.1"/>
</dbReference>
<comment type="catalytic activity">
    <reaction evidence="1">
        <text>2-phosphoglycolate + H2O = glycolate + phosphate</text>
        <dbReference type="Rhea" id="RHEA:14369"/>
        <dbReference type="ChEBI" id="CHEBI:15377"/>
        <dbReference type="ChEBI" id="CHEBI:29805"/>
        <dbReference type="ChEBI" id="CHEBI:43474"/>
        <dbReference type="ChEBI" id="CHEBI:58033"/>
        <dbReference type="EC" id="3.1.3.18"/>
    </reaction>
</comment>
<name>A0A1W1Z0L1_9FLAO</name>
<dbReference type="NCBIfam" id="TIGR01549">
    <property type="entry name" value="HAD-SF-IA-v1"/>
    <property type="match status" value="1"/>
</dbReference>
<evidence type="ECO:0000313" key="6">
    <source>
        <dbReference type="Proteomes" id="UP000192393"/>
    </source>
</evidence>
<accession>A0A1W1Z0L1</accession>
<dbReference type="SFLD" id="SFLDG01129">
    <property type="entry name" value="C1.5:_HAD__Beta-PGM__Phosphata"/>
    <property type="match status" value="1"/>
</dbReference>
<dbReference type="EMBL" id="FWXS01000002">
    <property type="protein sequence ID" value="SMC41916.1"/>
    <property type="molecule type" value="Genomic_DNA"/>
</dbReference>
<evidence type="ECO:0000256" key="1">
    <source>
        <dbReference type="ARBA" id="ARBA00000830"/>
    </source>
</evidence>
<dbReference type="InterPro" id="IPR041492">
    <property type="entry name" value="HAD_2"/>
</dbReference>
<dbReference type="InterPro" id="IPR006439">
    <property type="entry name" value="HAD-SF_hydro_IA"/>
</dbReference>
<dbReference type="SFLD" id="SFLDS00003">
    <property type="entry name" value="Haloacid_Dehalogenase"/>
    <property type="match status" value="1"/>
</dbReference>
<dbReference type="SUPFAM" id="SSF56784">
    <property type="entry name" value="HAD-like"/>
    <property type="match status" value="1"/>
</dbReference>
<dbReference type="STRING" id="1434700.SAMN06296427_10279"/>
<evidence type="ECO:0000256" key="4">
    <source>
        <dbReference type="ARBA" id="ARBA00013078"/>
    </source>
</evidence>
<dbReference type="AlphaFoldDB" id="A0A1W1Z0L1"/>
<reference evidence="5 6" key="1">
    <citation type="submission" date="2017-04" db="EMBL/GenBank/DDBJ databases">
        <authorList>
            <person name="Afonso C.L."/>
            <person name="Miller P.J."/>
            <person name="Scott M.A."/>
            <person name="Spackman E."/>
            <person name="Goraichik I."/>
            <person name="Dimitrov K.M."/>
            <person name="Suarez D.L."/>
            <person name="Swayne D.E."/>
        </authorList>
    </citation>
    <scope>NUCLEOTIDE SEQUENCE [LARGE SCALE GENOMIC DNA]</scope>
    <source>
        <strain evidence="5 6">CGMCC 1.12708</strain>
    </source>
</reference>
<organism evidence="5 6">
    <name type="scientific">Moheibacter sediminis</name>
    <dbReference type="NCBI Taxonomy" id="1434700"/>
    <lineage>
        <taxon>Bacteria</taxon>
        <taxon>Pseudomonadati</taxon>
        <taxon>Bacteroidota</taxon>
        <taxon>Flavobacteriia</taxon>
        <taxon>Flavobacteriales</taxon>
        <taxon>Weeksellaceae</taxon>
        <taxon>Moheibacter</taxon>
    </lineage>
</organism>
<comment type="similarity">
    <text evidence="3">Belongs to the HAD-like hydrolase superfamily. CbbY/CbbZ/Gph/YieH family.</text>
</comment>
<dbReference type="Gene3D" id="1.10.150.240">
    <property type="entry name" value="Putative phosphatase, domain 2"/>
    <property type="match status" value="1"/>
</dbReference>
<dbReference type="PANTHER" id="PTHR43434:SF1">
    <property type="entry name" value="PHOSPHOGLYCOLATE PHOSPHATASE"/>
    <property type="match status" value="1"/>
</dbReference>
<protein>
    <recommendedName>
        <fullName evidence="4">phosphoglycolate phosphatase</fullName>
        <ecNumber evidence="4">3.1.3.18</ecNumber>
    </recommendedName>
</protein>
<dbReference type="InterPro" id="IPR023198">
    <property type="entry name" value="PGP-like_dom2"/>
</dbReference>